<protein>
    <submittedName>
        <fullName evidence="1">Uncharacterized protein</fullName>
    </submittedName>
</protein>
<keyword evidence="2" id="KW-1185">Reference proteome</keyword>
<name>A0A7J0DL49_9ERIC</name>
<organism evidence="1 2">
    <name type="scientific">Actinidia rufa</name>
    <dbReference type="NCBI Taxonomy" id="165716"/>
    <lineage>
        <taxon>Eukaryota</taxon>
        <taxon>Viridiplantae</taxon>
        <taxon>Streptophyta</taxon>
        <taxon>Embryophyta</taxon>
        <taxon>Tracheophyta</taxon>
        <taxon>Spermatophyta</taxon>
        <taxon>Magnoliopsida</taxon>
        <taxon>eudicotyledons</taxon>
        <taxon>Gunneridae</taxon>
        <taxon>Pentapetalae</taxon>
        <taxon>asterids</taxon>
        <taxon>Ericales</taxon>
        <taxon>Actinidiaceae</taxon>
        <taxon>Actinidia</taxon>
    </lineage>
</organism>
<gene>
    <name evidence="1" type="ORF">Acr_00g0051660</name>
</gene>
<sequence length="136" mass="15556">MSSSPCPHYLAIDSVAFYEATFHAGLHLPIHPTIRRVLQFYICPSNSSLMRGEISSALWQYHKFRPLPQRIQKPVQLFQKSEARLWMAVLQGETEEDHVQGIPSNVKGWKKNFFVISGDDWEFFPGYPGTLGFQGS</sequence>
<evidence type="ECO:0000313" key="1">
    <source>
        <dbReference type="EMBL" id="GFS37382.1"/>
    </source>
</evidence>
<dbReference type="AlphaFoldDB" id="A0A7J0DL49"/>
<accession>A0A7J0DL49</accession>
<evidence type="ECO:0000313" key="2">
    <source>
        <dbReference type="Proteomes" id="UP000585474"/>
    </source>
</evidence>
<reference evidence="2" key="1">
    <citation type="submission" date="2019-07" db="EMBL/GenBank/DDBJ databases">
        <title>De Novo Assembly of kiwifruit Actinidia rufa.</title>
        <authorList>
            <person name="Sugita-Konishi S."/>
            <person name="Sato K."/>
            <person name="Mori E."/>
            <person name="Abe Y."/>
            <person name="Kisaki G."/>
            <person name="Hamano K."/>
            <person name="Suezawa K."/>
            <person name="Otani M."/>
            <person name="Fukuda T."/>
            <person name="Manabe T."/>
            <person name="Gomi K."/>
            <person name="Tabuchi M."/>
            <person name="Akimitsu K."/>
            <person name="Kataoka I."/>
        </authorList>
    </citation>
    <scope>NUCLEOTIDE SEQUENCE [LARGE SCALE GENOMIC DNA]</scope>
    <source>
        <strain evidence="2">cv. Fuchu</strain>
    </source>
</reference>
<comment type="caution">
    <text evidence="1">The sequence shown here is derived from an EMBL/GenBank/DDBJ whole genome shotgun (WGS) entry which is preliminary data.</text>
</comment>
<dbReference type="Proteomes" id="UP000585474">
    <property type="component" value="Unassembled WGS sequence"/>
</dbReference>
<dbReference type="OrthoDB" id="672227at2759"/>
<dbReference type="EMBL" id="BJWL01000279">
    <property type="protein sequence ID" value="GFS37382.1"/>
    <property type="molecule type" value="Genomic_DNA"/>
</dbReference>
<proteinExistence type="predicted"/>